<dbReference type="EMBL" id="HBEK01006389">
    <property type="protein sequence ID" value="CAD8393574.1"/>
    <property type="molecule type" value="Transcribed_RNA"/>
</dbReference>
<name>A0A7S0BHS4_9RHOD</name>
<sequence>MENMEDRKEDLRKIQFLDDKDVEAGTTSEATPLVAGGKTQSSLKKRESYHAEPIGHAPVSVRIVKQLENMTSGKDEVEEEEGEFLGESRMEEVGSIMPMIPKTESTAHVHFDKGRGAMEIISAVTIFVLVAVALVIISGISAL</sequence>
<reference evidence="3" key="1">
    <citation type="submission" date="2021-01" db="EMBL/GenBank/DDBJ databases">
        <authorList>
            <person name="Corre E."/>
            <person name="Pelletier E."/>
            <person name="Niang G."/>
            <person name="Scheremetjew M."/>
            <person name="Finn R."/>
            <person name="Kale V."/>
            <person name="Holt S."/>
            <person name="Cochrane G."/>
            <person name="Meng A."/>
            <person name="Brown T."/>
            <person name="Cohen L."/>
        </authorList>
    </citation>
    <scope>NUCLEOTIDE SEQUENCE</scope>
    <source>
        <strain evidence="3">UTEX LB 2760</strain>
    </source>
</reference>
<feature type="region of interest" description="Disordered" evidence="1">
    <location>
        <begin position="18"/>
        <end position="49"/>
    </location>
</feature>
<feature type="transmembrane region" description="Helical" evidence="2">
    <location>
        <begin position="120"/>
        <end position="142"/>
    </location>
</feature>
<dbReference type="AlphaFoldDB" id="A0A7S0BHS4"/>
<keyword evidence="2" id="KW-0812">Transmembrane</keyword>
<evidence type="ECO:0000313" key="3">
    <source>
        <dbReference type="EMBL" id="CAD8393574.1"/>
    </source>
</evidence>
<accession>A0A7S0BHS4</accession>
<evidence type="ECO:0000256" key="2">
    <source>
        <dbReference type="SAM" id="Phobius"/>
    </source>
</evidence>
<gene>
    <name evidence="3" type="ORF">RMAR0315_LOCUS3559</name>
</gene>
<organism evidence="3">
    <name type="scientific">Rhodosorus marinus</name>
    <dbReference type="NCBI Taxonomy" id="101924"/>
    <lineage>
        <taxon>Eukaryota</taxon>
        <taxon>Rhodophyta</taxon>
        <taxon>Stylonematophyceae</taxon>
        <taxon>Stylonematales</taxon>
        <taxon>Stylonemataceae</taxon>
        <taxon>Rhodosorus</taxon>
    </lineage>
</organism>
<protein>
    <submittedName>
        <fullName evidence="3">Uncharacterized protein</fullName>
    </submittedName>
</protein>
<evidence type="ECO:0000256" key="1">
    <source>
        <dbReference type="SAM" id="MobiDB-lite"/>
    </source>
</evidence>
<keyword evidence="2" id="KW-1133">Transmembrane helix</keyword>
<keyword evidence="2" id="KW-0472">Membrane</keyword>
<proteinExistence type="predicted"/>